<feature type="compositionally biased region" description="Gly residues" evidence="2">
    <location>
        <begin position="562"/>
        <end position="576"/>
    </location>
</feature>
<comment type="caution">
    <text evidence="4">The sequence shown here is derived from an EMBL/GenBank/DDBJ whole genome shotgun (WGS) entry which is preliminary data.</text>
</comment>
<dbReference type="InterPro" id="IPR012337">
    <property type="entry name" value="RNaseH-like_sf"/>
</dbReference>
<feature type="compositionally biased region" description="Acidic residues" evidence="2">
    <location>
        <begin position="1989"/>
        <end position="2000"/>
    </location>
</feature>
<feature type="compositionally biased region" description="Basic and acidic residues" evidence="2">
    <location>
        <begin position="675"/>
        <end position="698"/>
    </location>
</feature>
<evidence type="ECO:0000256" key="2">
    <source>
        <dbReference type="SAM" id="MobiDB-lite"/>
    </source>
</evidence>
<evidence type="ECO:0000259" key="3">
    <source>
        <dbReference type="PROSITE" id="PS50158"/>
    </source>
</evidence>
<gene>
    <name evidence="4" type="ORF">C1SCF055_LOCUS27755</name>
</gene>
<evidence type="ECO:0000313" key="4">
    <source>
        <dbReference type="EMBL" id="CAI4001737.1"/>
    </source>
</evidence>
<dbReference type="EMBL" id="CAMXCT010002992">
    <property type="protein sequence ID" value="CAI4001737.1"/>
    <property type="molecule type" value="Genomic_DNA"/>
</dbReference>
<feature type="compositionally biased region" description="Polar residues" evidence="2">
    <location>
        <begin position="970"/>
        <end position="979"/>
    </location>
</feature>
<feature type="compositionally biased region" description="Basic and acidic residues" evidence="2">
    <location>
        <begin position="516"/>
        <end position="530"/>
    </location>
</feature>
<dbReference type="Gene3D" id="3.30.420.10">
    <property type="entry name" value="Ribonuclease H-like superfamily/Ribonuclease H"/>
    <property type="match status" value="1"/>
</dbReference>
<keyword evidence="7" id="KW-1185">Reference proteome</keyword>
<feature type="region of interest" description="Disordered" evidence="2">
    <location>
        <begin position="482"/>
        <end position="612"/>
    </location>
</feature>
<feature type="region of interest" description="Disordered" evidence="2">
    <location>
        <begin position="741"/>
        <end position="763"/>
    </location>
</feature>
<dbReference type="Proteomes" id="UP001152797">
    <property type="component" value="Unassembled WGS sequence"/>
</dbReference>
<dbReference type="PROSITE" id="PS50158">
    <property type="entry name" value="ZF_CCHC"/>
    <property type="match status" value="1"/>
</dbReference>
<accession>A0A9P1G938</accession>
<reference evidence="4" key="1">
    <citation type="submission" date="2022-10" db="EMBL/GenBank/DDBJ databases">
        <authorList>
            <person name="Chen Y."/>
            <person name="Dougan E. K."/>
            <person name="Chan C."/>
            <person name="Rhodes N."/>
            <person name="Thang M."/>
        </authorList>
    </citation>
    <scope>NUCLEOTIDE SEQUENCE</scope>
</reference>
<feature type="compositionally biased region" description="Low complexity" evidence="2">
    <location>
        <begin position="1048"/>
        <end position="1064"/>
    </location>
</feature>
<dbReference type="GO" id="GO:0008270">
    <property type="term" value="F:zinc ion binding"/>
    <property type="evidence" value="ECO:0007669"/>
    <property type="project" value="UniProtKB-KW"/>
</dbReference>
<dbReference type="GO" id="GO:0003676">
    <property type="term" value="F:nucleic acid binding"/>
    <property type="evidence" value="ECO:0007669"/>
    <property type="project" value="InterPro"/>
</dbReference>
<feature type="region of interest" description="Disordered" evidence="2">
    <location>
        <begin position="841"/>
        <end position="917"/>
    </location>
</feature>
<protein>
    <submittedName>
        <fullName evidence="6">Retrovirus-related Pol polyprotein from transposon TNT 1-94</fullName>
    </submittedName>
</protein>
<evidence type="ECO:0000313" key="6">
    <source>
        <dbReference type="EMBL" id="CAL4789049.1"/>
    </source>
</evidence>
<keyword evidence="1" id="KW-0862">Zinc</keyword>
<dbReference type="EMBL" id="CAMXCT030002992">
    <property type="protein sequence ID" value="CAL4789049.1"/>
    <property type="molecule type" value="Genomic_DNA"/>
</dbReference>
<feature type="compositionally biased region" description="Polar residues" evidence="2">
    <location>
        <begin position="662"/>
        <end position="674"/>
    </location>
</feature>
<feature type="region of interest" description="Disordered" evidence="2">
    <location>
        <begin position="1842"/>
        <end position="1922"/>
    </location>
</feature>
<dbReference type="InterPro" id="IPR001878">
    <property type="entry name" value="Znf_CCHC"/>
</dbReference>
<sequence>MPPVHMRVGVWAKTFVPLPVELDHQGLFHCVIPVAWQRSSWLFDRGLLSGLRCCGGSGALPPRASGVASSSTSSRWLVASTSTSTWTRSTVALVDFERYALWCCWAYILIYLLTSPTGPQGAQQADDDGAASVAAPVSLETDFFGDELRGYRLLKAARLSSQERQHVWTLTSNSTRFVDVRRALRTLFAEEVGAEDQRRKILFQETASSWDAGDDYDEGPGWPDEWWSAEEEAYWYDDASWAYYYEDEDYSTEANKTLSEARQAVAKVRAARGYFDPAGMKGSTNKGSKGKGKTKGKPRTALGLCFICGSTGHGYLNCPDRYSAYGGSPKGSEGKGKKGAKGKLKGKPGKFPQRQVNYAGDYFVDIEQYKEIAEDDTLQSINVLSLENDNAANCINAFKAIIDTGALKMVSFYLLDGHAEMTPPLLGGRELWNRNAVVAYCGEYFAHQAANGAWWTNPLIRLRGRHVAIDLDEEPSSLGSWINHLQRPLSPDDDDGDYGDGGGEDGPSSGNRRPRQRDPGQEHAVHDAVRRAANRANGFAPPDNTPADAPPKQPPQGERGNDGAGGAAGGAAGGGDGLHREPDEVEAVFGPRRFGDGVKTSEVMNLDGTDSEPLEVTSFQYGRAASSHTCRVPWCSGNNCRHKPMKRELEPDDSPSDRNSKPKSFSAASGSTTSPKDEPNQSESEKNCNKVPKGDHGGDGGSAGSQGDGGTGSILMLSTVFGAGMDVSRHEDPHQHVHDVHLSHHAAHPHVHAAQLSHAPAHQHDHAVCHGADATLKSLAQRLEKLKKEINGPVQSCCDTGRSPPRRMAMPWSSPKWQGEDQPVCAVDKLQNMWPTLELRGEDQSWTGTGTCGDGTRRVATGLPASGNEREDLHGQGDGDQRQKPGDAAWSRKPPGGDQGRSTTWPKSSGGSCNDHRLSKEISEHYDTYNADTRTADSNKVDEGNKERVTDTKFCPLGSSCTSCEPHGKGQSQSCSSPRSAGDGPAGLHERGAGDSQRRGDAGSGRLASLWYSLKALRERMRSSEGSSGTRLEADRHKEPTTINDVNPGNNQTTCTTSTTPSKGTTKEDILSMKNSFTREILPPLAKKLAKAATLSAMVLGPVKEIFAATEMKYDLVEIACSPTSTLTSTFEQSGLQCLRINHRTGFDLDCKKGTTALAKQLQDHPPRLAWVSLPCTRLSSLQNLTERDEAAWSRFLKRRGQDLRRADEVARSLEPVIAGDDDFGWEWPIGAVAGWRSSAIQRLERLAKKHGRVIYGIRIHGCQYGLEWQGIPSKKGWQIMTTSRELWLRVCHRCPGDHEHAECRGPAAVASSYYPPKLCNDILKAMKAQWNIQDKHAVYLTEKYLLDLEPDMMVNFEEDFPTEKVMALTRTRLDLDEAPTGKRLEAIKQLMLRVHRASGHSGFSNLQKLLEARGSPKWAVELAGTLTCPECQEAAKPALKPPAGTEDGPALFEMLGTDVFEFEHLDVKYKGILWRDRASGLTMIDILHQGDHWEPKTEVIKSLTKWLMCHPAPTWVIADSARYYTSWEFTEYLARAGVGLTIAPAEAHWIMGAEEQAIGYAKRVVEKLLQEEGPYDVPMLFQLAAHAMNSHVGAHGFSAFQWVHGKDYANATLENLPVGLRAGKAFGGLLKIREEARLAFERERARDRFSKLANAVTRPPVKVATGQLVMLWRQKMKPGRVGGSWIGPLRVLLVEGSTIWLELTASLEGTAVHKTPITTETLMRAFKGRYYYDMSGNVPSEQQLQQDLSPTEVQVQPRPEAQRADTWELREDKDSKTLVRIHHLPRLALFSPLRVQTCPVSMDELTGKRTTVVRPLQGGDEVRIHDDMEVAKTLQDRWTGETQFEMKMGPRPLKVRRSVPKTGLKRPPEKDLDELQKEQNEKDIFEDEEQPELPHQDPLQAGQDQLPGHAEEVPGKEIPSSSLNDALLRYGSDAVDGLPVRLKGSAGSNECAIPGCELPGGHQGVHQGPEGKFLYDSYEGKQFVTEEVEAEDDDDDGIDAESTSSEELLPDSLHVAHADPSEPAPQETFFALELPVESEDYEWLANNCVNRKANVWLSRKMAEKSKEVQWKELTLDQKKLFDIAMAKELNQVATSRALRNITKDESLNLDKSRVMNMRWVLTWKGDGSAKARLVILGFRRTICAKLKQPLLPLAK</sequence>
<feature type="compositionally biased region" description="Polar residues" evidence="2">
    <location>
        <begin position="900"/>
        <end position="912"/>
    </location>
</feature>
<name>A0A9P1G938_9DINO</name>
<feature type="compositionally biased region" description="Basic and acidic residues" evidence="2">
    <location>
        <begin position="988"/>
        <end position="1001"/>
    </location>
</feature>
<feature type="compositionally biased region" description="Basic and acidic residues" evidence="2">
    <location>
        <begin position="868"/>
        <end position="885"/>
    </location>
</feature>
<proteinExistence type="predicted"/>
<evidence type="ECO:0000313" key="5">
    <source>
        <dbReference type="EMBL" id="CAL1155112.1"/>
    </source>
</evidence>
<feature type="region of interest" description="Disordered" evidence="2">
    <location>
        <begin position="632"/>
        <end position="711"/>
    </location>
</feature>
<dbReference type="EMBL" id="CAMXCT020002992">
    <property type="protein sequence ID" value="CAL1155112.1"/>
    <property type="molecule type" value="Genomic_DNA"/>
</dbReference>
<feature type="compositionally biased region" description="Basic and acidic residues" evidence="2">
    <location>
        <begin position="1867"/>
        <end position="1884"/>
    </location>
</feature>
<keyword evidence="1" id="KW-0479">Metal-binding</keyword>
<organism evidence="4">
    <name type="scientific">Cladocopium goreaui</name>
    <dbReference type="NCBI Taxonomy" id="2562237"/>
    <lineage>
        <taxon>Eukaryota</taxon>
        <taxon>Sar</taxon>
        <taxon>Alveolata</taxon>
        <taxon>Dinophyceae</taxon>
        <taxon>Suessiales</taxon>
        <taxon>Symbiodiniaceae</taxon>
        <taxon>Cladocopium</taxon>
    </lineage>
</organism>
<dbReference type="SUPFAM" id="SSF53098">
    <property type="entry name" value="Ribonuclease H-like"/>
    <property type="match status" value="1"/>
</dbReference>
<feature type="region of interest" description="Disordered" evidence="2">
    <location>
        <begin position="328"/>
        <end position="347"/>
    </location>
</feature>
<feature type="region of interest" description="Disordered" evidence="2">
    <location>
        <begin position="960"/>
        <end position="1005"/>
    </location>
</feature>
<feature type="compositionally biased region" description="Gly residues" evidence="2">
    <location>
        <begin position="699"/>
        <end position="711"/>
    </location>
</feature>
<feature type="domain" description="CCHC-type" evidence="3">
    <location>
        <begin position="305"/>
        <end position="320"/>
    </location>
</feature>
<evidence type="ECO:0000256" key="1">
    <source>
        <dbReference type="PROSITE-ProRule" id="PRU00047"/>
    </source>
</evidence>
<evidence type="ECO:0000313" key="7">
    <source>
        <dbReference type="Proteomes" id="UP001152797"/>
    </source>
</evidence>
<feature type="compositionally biased region" description="Basic residues" evidence="2">
    <location>
        <begin position="337"/>
        <end position="347"/>
    </location>
</feature>
<keyword evidence="1" id="KW-0863">Zinc-finger</keyword>
<reference evidence="5" key="2">
    <citation type="submission" date="2024-04" db="EMBL/GenBank/DDBJ databases">
        <authorList>
            <person name="Chen Y."/>
            <person name="Shah S."/>
            <person name="Dougan E. K."/>
            <person name="Thang M."/>
            <person name="Chan C."/>
        </authorList>
    </citation>
    <scope>NUCLEOTIDE SEQUENCE [LARGE SCALE GENOMIC DNA]</scope>
</reference>
<feature type="region of interest" description="Disordered" evidence="2">
    <location>
        <begin position="1989"/>
        <end position="2010"/>
    </location>
</feature>
<dbReference type="InterPro" id="IPR036397">
    <property type="entry name" value="RNaseH_sf"/>
</dbReference>
<feature type="region of interest" description="Disordered" evidence="2">
    <location>
        <begin position="1020"/>
        <end position="1067"/>
    </location>
</feature>